<sequence length="406" mass="44850">MHRPHIVILGAGYGGIVTALNLQKKLNANEAQITLVNKEDYHYQAAWLHENAAGSLHHDQLRIPIRDIINEKKINFILDKVVSIKPEEKKIKLEDQTITYDILIIALGFESEMPENHGLEENAFFIGDINSARLIREHLEYNFACYHNEDVKNNGRLNIVIGGGGPTGVEFAGELVDRIPEICKEYDVEKALVRIIMLESEATILPAVDESLQQYATNSLASRGVEIITGATIKECNADTITYEKDGILEVIPTVTKIWTAGVRANSLVIKSGLQTKDGKVAVTGEMKAPDFQDIFVVGDCANVIDQKSGKAFNPTAQITVQQAALVAYNVVAMIKGNKLKTFEPRIKGMVVCLGSHDGIGQIFNKRKLFGWKAPLAKRLVDTQYLLKLGGLSLALKKGKFKFLNS</sequence>
<organism evidence="7 8">
    <name type="scientific">Oceanobacillus caeni</name>
    <dbReference type="NCBI Taxonomy" id="405946"/>
    <lineage>
        <taxon>Bacteria</taxon>
        <taxon>Bacillati</taxon>
        <taxon>Bacillota</taxon>
        <taxon>Bacilli</taxon>
        <taxon>Bacillales</taxon>
        <taxon>Bacillaceae</taxon>
        <taxon>Oceanobacillus</taxon>
    </lineage>
</organism>
<protein>
    <submittedName>
        <fullName evidence="7">NADH dehydrogenase</fullName>
    </submittedName>
</protein>
<dbReference type="SUPFAM" id="SSF51905">
    <property type="entry name" value="FAD/NAD(P)-binding domain"/>
    <property type="match status" value="2"/>
</dbReference>
<evidence type="ECO:0000313" key="7">
    <source>
        <dbReference type="EMBL" id="KPH78693.1"/>
    </source>
</evidence>
<comment type="cofactor">
    <cofactor evidence="1">
        <name>FAD</name>
        <dbReference type="ChEBI" id="CHEBI:57692"/>
    </cofactor>
</comment>
<dbReference type="Proteomes" id="UP000037854">
    <property type="component" value="Unassembled WGS sequence"/>
</dbReference>
<evidence type="ECO:0000256" key="1">
    <source>
        <dbReference type="ARBA" id="ARBA00001974"/>
    </source>
</evidence>
<dbReference type="Pfam" id="PF07992">
    <property type="entry name" value="Pyr_redox_2"/>
    <property type="match status" value="1"/>
</dbReference>
<comment type="caution">
    <text evidence="7">The sequence shown here is derived from an EMBL/GenBank/DDBJ whole genome shotgun (WGS) entry which is preliminary data.</text>
</comment>
<evidence type="ECO:0000256" key="2">
    <source>
        <dbReference type="ARBA" id="ARBA00005272"/>
    </source>
</evidence>
<keyword evidence="5" id="KW-0560">Oxidoreductase</keyword>
<evidence type="ECO:0000256" key="3">
    <source>
        <dbReference type="ARBA" id="ARBA00022630"/>
    </source>
</evidence>
<evidence type="ECO:0000256" key="4">
    <source>
        <dbReference type="ARBA" id="ARBA00022827"/>
    </source>
</evidence>
<dbReference type="InterPro" id="IPR036188">
    <property type="entry name" value="FAD/NAD-bd_sf"/>
</dbReference>
<dbReference type="PANTHER" id="PTHR42913:SF3">
    <property type="entry name" value="64 KDA MITOCHONDRIAL NADH DEHYDROGENASE (EUROFUNG)"/>
    <property type="match status" value="1"/>
</dbReference>
<dbReference type="PRINTS" id="PR00411">
    <property type="entry name" value="PNDRDTASEI"/>
</dbReference>
<accession>A0ABR5MN81</accession>
<dbReference type="Gene3D" id="3.50.50.100">
    <property type="match status" value="1"/>
</dbReference>
<reference evidence="7 8" key="1">
    <citation type="submission" date="2015-07" db="EMBL/GenBank/DDBJ databases">
        <title>High-quality draft genome sequence of Oceanobacillus caeni HM6, a bacillus isolated from a human feces.</title>
        <authorList>
            <person name="Kumar J."/>
            <person name="Verma M.K."/>
            <person name="Pandey R."/>
            <person name="Bhambi M."/>
            <person name="Chauhan N."/>
        </authorList>
    </citation>
    <scope>NUCLEOTIDE SEQUENCE [LARGE SCALE GENOMIC DNA]</scope>
    <source>
        <strain evidence="7 8">HM6</strain>
    </source>
</reference>
<evidence type="ECO:0000259" key="6">
    <source>
        <dbReference type="Pfam" id="PF07992"/>
    </source>
</evidence>
<feature type="domain" description="FAD/NAD(P)-binding" evidence="6">
    <location>
        <begin position="5"/>
        <end position="307"/>
    </location>
</feature>
<dbReference type="EMBL" id="LGTK01000002">
    <property type="protein sequence ID" value="KPH78693.1"/>
    <property type="molecule type" value="Genomic_DNA"/>
</dbReference>
<dbReference type="InterPro" id="IPR023753">
    <property type="entry name" value="FAD/NAD-binding_dom"/>
</dbReference>
<dbReference type="RefSeq" id="WP_060667529.1">
    <property type="nucleotide sequence ID" value="NZ_LGTK01000002.1"/>
</dbReference>
<evidence type="ECO:0000256" key="5">
    <source>
        <dbReference type="ARBA" id="ARBA00023002"/>
    </source>
</evidence>
<keyword evidence="4" id="KW-0274">FAD</keyword>
<keyword evidence="3" id="KW-0285">Flavoprotein</keyword>
<gene>
    <name evidence="7" type="ORF">AFL42_00855</name>
</gene>
<keyword evidence="8" id="KW-1185">Reference proteome</keyword>
<dbReference type="InterPro" id="IPR051169">
    <property type="entry name" value="NADH-Q_oxidoreductase"/>
</dbReference>
<proteinExistence type="inferred from homology"/>
<comment type="similarity">
    <text evidence="2">Belongs to the NADH dehydrogenase family.</text>
</comment>
<evidence type="ECO:0000313" key="8">
    <source>
        <dbReference type="Proteomes" id="UP000037854"/>
    </source>
</evidence>
<dbReference type="PANTHER" id="PTHR42913">
    <property type="entry name" value="APOPTOSIS-INDUCING FACTOR 1"/>
    <property type="match status" value="1"/>
</dbReference>
<dbReference type="PRINTS" id="PR00368">
    <property type="entry name" value="FADPNR"/>
</dbReference>
<name>A0ABR5MN81_9BACI</name>